<comment type="cofactor">
    <cofactor evidence="1">
        <name>heme</name>
        <dbReference type="ChEBI" id="CHEBI:30413"/>
    </cofactor>
</comment>
<dbReference type="PANTHER" id="PTHR46206">
    <property type="entry name" value="CYTOCHROME P450"/>
    <property type="match status" value="1"/>
</dbReference>
<dbReference type="GO" id="GO:0020037">
    <property type="term" value="F:heme binding"/>
    <property type="evidence" value="ECO:0007669"/>
    <property type="project" value="InterPro"/>
</dbReference>
<keyword evidence="3" id="KW-0479">Metal-binding</keyword>
<dbReference type="AlphaFoldDB" id="A0A0C2ZL28"/>
<reference evidence="6 7" key="1">
    <citation type="submission" date="2014-04" db="EMBL/GenBank/DDBJ databases">
        <authorList>
            <consortium name="DOE Joint Genome Institute"/>
            <person name="Kuo A."/>
            <person name="Kohler A."/>
            <person name="Nagy L.G."/>
            <person name="Floudas D."/>
            <person name="Copeland A."/>
            <person name="Barry K.W."/>
            <person name="Cichocki N."/>
            <person name="Veneault-Fourrey C."/>
            <person name="LaButti K."/>
            <person name="Lindquist E.A."/>
            <person name="Lipzen A."/>
            <person name="Lundell T."/>
            <person name="Morin E."/>
            <person name="Murat C."/>
            <person name="Sun H."/>
            <person name="Tunlid A."/>
            <person name="Henrissat B."/>
            <person name="Grigoriev I.V."/>
            <person name="Hibbett D.S."/>
            <person name="Martin F."/>
            <person name="Nordberg H.P."/>
            <person name="Cantor M.N."/>
            <person name="Hua S.X."/>
        </authorList>
    </citation>
    <scope>NUCLEOTIDE SEQUENCE [LARGE SCALE GENOMIC DNA]</scope>
    <source>
        <strain evidence="6 7">Foug A</strain>
    </source>
</reference>
<evidence type="ECO:0000256" key="4">
    <source>
        <dbReference type="ARBA" id="ARBA00023002"/>
    </source>
</evidence>
<dbReference type="SUPFAM" id="SSF48264">
    <property type="entry name" value="Cytochrome P450"/>
    <property type="match status" value="1"/>
</dbReference>
<dbReference type="GO" id="GO:0005506">
    <property type="term" value="F:iron ion binding"/>
    <property type="evidence" value="ECO:0007669"/>
    <property type="project" value="InterPro"/>
</dbReference>
<dbReference type="Gene3D" id="1.10.630.10">
    <property type="entry name" value="Cytochrome P450"/>
    <property type="match status" value="1"/>
</dbReference>
<reference evidence="7" key="2">
    <citation type="submission" date="2015-01" db="EMBL/GenBank/DDBJ databases">
        <title>Evolutionary Origins and Diversification of the Mycorrhizal Mutualists.</title>
        <authorList>
            <consortium name="DOE Joint Genome Institute"/>
            <consortium name="Mycorrhizal Genomics Consortium"/>
            <person name="Kohler A."/>
            <person name="Kuo A."/>
            <person name="Nagy L.G."/>
            <person name="Floudas D."/>
            <person name="Copeland A."/>
            <person name="Barry K.W."/>
            <person name="Cichocki N."/>
            <person name="Veneault-Fourrey C."/>
            <person name="LaButti K."/>
            <person name="Lindquist E.A."/>
            <person name="Lipzen A."/>
            <person name="Lundell T."/>
            <person name="Morin E."/>
            <person name="Murat C."/>
            <person name="Riley R."/>
            <person name="Ohm R."/>
            <person name="Sun H."/>
            <person name="Tunlid A."/>
            <person name="Henrissat B."/>
            <person name="Grigoriev I.V."/>
            <person name="Hibbett D.S."/>
            <person name="Martin F."/>
        </authorList>
    </citation>
    <scope>NUCLEOTIDE SEQUENCE [LARGE SCALE GENOMIC DNA]</scope>
    <source>
        <strain evidence="7">Foug A</strain>
    </source>
</reference>
<organism evidence="6 7">
    <name type="scientific">Scleroderma citrinum Foug A</name>
    <dbReference type="NCBI Taxonomy" id="1036808"/>
    <lineage>
        <taxon>Eukaryota</taxon>
        <taxon>Fungi</taxon>
        <taxon>Dikarya</taxon>
        <taxon>Basidiomycota</taxon>
        <taxon>Agaricomycotina</taxon>
        <taxon>Agaricomycetes</taxon>
        <taxon>Agaricomycetidae</taxon>
        <taxon>Boletales</taxon>
        <taxon>Sclerodermatineae</taxon>
        <taxon>Sclerodermataceae</taxon>
        <taxon>Scleroderma</taxon>
    </lineage>
</organism>
<gene>
    <name evidence="6" type="ORF">SCLCIDRAFT_9140</name>
</gene>
<evidence type="ECO:0000256" key="1">
    <source>
        <dbReference type="ARBA" id="ARBA00001971"/>
    </source>
</evidence>
<dbReference type="InterPro" id="IPR001128">
    <property type="entry name" value="Cyt_P450"/>
</dbReference>
<evidence type="ECO:0000313" key="6">
    <source>
        <dbReference type="EMBL" id="KIM62298.1"/>
    </source>
</evidence>
<dbReference type="OrthoDB" id="1844152at2759"/>
<evidence type="ECO:0000256" key="5">
    <source>
        <dbReference type="ARBA" id="ARBA00023004"/>
    </source>
</evidence>
<dbReference type="Pfam" id="PF00067">
    <property type="entry name" value="p450"/>
    <property type="match status" value="1"/>
</dbReference>
<dbReference type="GO" id="GO:0004497">
    <property type="term" value="F:monooxygenase activity"/>
    <property type="evidence" value="ECO:0007669"/>
    <property type="project" value="InterPro"/>
</dbReference>
<accession>A0A0C2ZL28</accession>
<dbReference type="EMBL" id="KN822043">
    <property type="protein sequence ID" value="KIM62298.1"/>
    <property type="molecule type" value="Genomic_DNA"/>
</dbReference>
<evidence type="ECO:0000313" key="7">
    <source>
        <dbReference type="Proteomes" id="UP000053989"/>
    </source>
</evidence>
<dbReference type="STRING" id="1036808.A0A0C2ZL28"/>
<protein>
    <submittedName>
        <fullName evidence="6">Uncharacterized protein</fullName>
    </submittedName>
</protein>
<dbReference type="HOGENOM" id="CLU_1327080_0_0_1"/>
<keyword evidence="4" id="KW-0560">Oxidoreductase</keyword>
<dbReference type="GO" id="GO:0016705">
    <property type="term" value="F:oxidoreductase activity, acting on paired donors, with incorporation or reduction of molecular oxygen"/>
    <property type="evidence" value="ECO:0007669"/>
    <property type="project" value="InterPro"/>
</dbReference>
<evidence type="ECO:0000256" key="3">
    <source>
        <dbReference type="ARBA" id="ARBA00022723"/>
    </source>
</evidence>
<dbReference type="Proteomes" id="UP000053989">
    <property type="component" value="Unassembled WGS sequence"/>
</dbReference>
<sequence>MQGVPEEELDTSGLVARLLTITSATTHTSASALMHALLELADRTTYVEPLRKEAAKALSTHGLTRVKIVSSKNQHACTQLAACPVVTFPLKAMKPITLSDGTYIPKDSFVMTSVAVHFDEEFYENPYTFDGFRLVTPTADGAAPSAARQLLTFTLPLHSPGRYVVAYGLKALMAHTVFDYDMKLGGDGKVKSDMWFTTYRLPNKNAT</sequence>
<proteinExistence type="inferred from homology"/>
<name>A0A0C2ZL28_9AGAM</name>
<evidence type="ECO:0000256" key="2">
    <source>
        <dbReference type="ARBA" id="ARBA00010617"/>
    </source>
</evidence>
<keyword evidence="7" id="KW-1185">Reference proteome</keyword>
<comment type="similarity">
    <text evidence="2">Belongs to the cytochrome P450 family.</text>
</comment>
<dbReference type="InterPro" id="IPR036396">
    <property type="entry name" value="Cyt_P450_sf"/>
</dbReference>
<dbReference type="InParanoid" id="A0A0C2ZL28"/>
<keyword evidence="5" id="KW-0408">Iron</keyword>